<comment type="caution">
    <text evidence="8">The sequence shown here is derived from an EMBL/GenBank/DDBJ whole genome shotgun (WGS) entry which is preliminary data.</text>
</comment>
<comment type="subcellular location">
    <subcellularLocation>
        <location evidence="1">Membrane</location>
        <topology evidence="1">Multi-pass membrane protein</topology>
    </subcellularLocation>
</comment>
<dbReference type="Gene3D" id="1.50.40.10">
    <property type="entry name" value="Mitochondrial carrier domain"/>
    <property type="match status" value="1"/>
</dbReference>
<dbReference type="OrthoDB" id="250329at2759"/>
<evidence type="ECO:0000256" key="6">
    <source>
        <dbReference type="PROSITE-ProRule" id="PRU00282"/>
    </source>
</evidence>
<dbReference type="GO" id="GO:0016020">
    <property type="term" value="C:membrane"/>
    <property type="evidence" value="ECO:0007669"/>
    <property type="project" value="UniProtKB-SubCell"/>
</dbReference>
<feature type="repeat" description="Solcar" evidence="6">
    <location>
        <begin position="187"/>
        <end position="273"/>
    </location>
</feature>
<keyword evidence="9" id="KW-1185">Reference proteome</keyword>
<dbReference type="PRINTS" id="PR00926">
    <property type="entry name" value="MITOCARRIER"/>
</dbReference>
<dbReference type="InterPro" id="IPR002067">
    <property type="entry name" value="MCP"/>
</dbReference>
<dbReference type="EMBL" id="CAKKNE010000004">
    <property type="protein sequence ID" value="CAH0373936.1"/>
    <property type="molecule type" value="Genomic_DNA"/>
</dbReference>
<organism evidence="8 9">
    <name type="scientific">Pelagomonas calceolata</name>
    <dbReference type="NCBI Taxonomy" id="35677"/>
    <lineage>
        <taxon>Eukaryota</taxon>
        <taxon>Sar</taxon>
        <taxon>Stramenopiles</taxon>
        <taxon>Ochrophyta</taxon>
        <taxon>Pelagophyceae</taxon>
        <taxon>Pelagomonadales</taxon>
        <taxon>Pelagomonadaceae</taxon>
        <taxon>Pelagomonas</taxon>
    </lineage>
</organism>
<evidence type="ECO:0000256" key="7">
    <source>
        <dbReference type="RuleBase" id="RU000488"/>
    </source>
</evidence>
<keyword evidence="4" id="KW-0677">Repeat</keyword>
<evidence type="ECO:0000256" key="2">
    <source>
        <dbReference type="ARBA" id="ARBA00022448"/>
    </source>
</evidence>
<evidence type="ECO:0000256" key="1">
    <source>
        <dbReference type="ARBA" id="ARBA00004141"/>
    </source>
</evidence>
<keyword evidence="2 7" id="KW-0813">Transport</keyword>
<evidence type="ECO:0000256" key="4">
    <source>
        <dbReference type="ARBA" id="ARBA00022737"/>
    </source>
</evidence>
<evidence type="ECO:0000313" key="9">
    <source>
        <dbReference type="Proteomes" id="UP000789595"/>
    </source>
</evidence>
<dbReference type="GO" id="GO:0055085">
    <property type="term" value="P:transmembrane transport"/>
    <property type="evidence" value="ECO:0007669"/>
    <property type="project" value="InterPro"/>
</dbReference>
<dbReference type="Proteomes" id="UP000789595">
    <property type="component" value="Unassembled WGS sequence"/>
</dbReference>
<dbReference type="AlphaFoldDB" id="A0A8J2SSM5"/>
<accession>A0A8J2SSM5</accession>
<comment type="similarity">
    <text evidence="7">Belongs to the mitochondrial carrier (TC 2.A.29) family.</text>
</comment>
<evidence type="ECO:0000313" key="8">
    <source>
        <dbReference type="EMBL" id="CAH0373936.1"/>
    </source>
</evidence>
<protein>
    <recommendedName>
        <fullName evidence="10">Mitochondrial carrier protein</fullName>
    </recommendedName>
</protein>
<keyword evidence="5 6" id="KW-0472">Membrane</keyword>
<dbReference type="PROSITE" id="PS50920">
    <property type="entry name" value="SOLCAR"/>
    <property type="match status" value="3"/>
</dbReference>
<dbReference type="InterPro" id="IPR023395">
    <property type="entry name" value="MCP_dom_sf"/>
</dbReference>
<dbReference type="Pfam" id="PF00153">
    <property type="entry name" value="Mito_carr"/>
    <property type="match status" value="3"/>
</dbReference>
<gene>
    <name evidence="8" type="ORF">PECAL_4P11870</name>
</gene>
<dbReference type="SUPFAM" id="SSF103506">
    <property type="entry name" value="Mitochondrial carrier"/>
    <property type="match status" value="1"/>
</dbReference>
<dbReference type="InterPro" id="IPR018108">
    <property type="entry name" value="MCP_transmembrane"/>
</dbReference>
<sequence length="279" mass="29099">MDSLLSGSLAGIVADVATHPLGTVKTRLQVQGASASSLTRYGGVAQGLTRILTKEGVGALYKGVGVVVATAAPAQGLFFLGNDTAREALRPHLPAAAASFAAGCVAQLCGSLCWVPMDTVKERLQVEGQLKRGSKAELGGSWNAVRTILRREGLRGFYPAYWVHQATWAPFNGLFFAIYEACKDAGVHGLGSGVVAGVAAGFLTNPMDLVKTRLQVARTDPSTFAYAGAFDCVGQILRREGPRAFLDGAIARCATVAPRLTICVLVKDAIAPGVKEVLG</sequence>
<name>A0A8J2SSM5_9STRA</name>
<evidence type="ECO:0000256" key="5">
    <source>
        <dbReference type="ARBA" id="ARBA00023136"/>
    </source>
</evidence>
<feature type="repeat" description="Solcar" evidence="6">
    <location>
        <begin position="2"/>
        <end position="88"/>
    </location>
</feature>
<dbReference type="PANTHER" id="PTHR24089">
    <property type="entry name" value="SOLUTE CARRIER FAMILY 25"/>
    <property type="match status" value="1"/>
</dbReference>
<evidence type="ECO:0000256" key="3">
    <source>
        <dbReference type="ARBA" id="ARBA00022692"/>
    </source>
</evidence>
<proteinExistence type="inferred from homology"/>
<keyword evidence="3 6" id="KW-0812">Transmembrane</keyword>
<evidence type="ECO:0008006" key="10">
    <source>
        <dbReference type="Google" id="ProtNLM"/>
    </source>
</evidence>
<reference evidence="8" key="1">
    <citation type="submission" date="2021-11" db="EMBL/GenBank/DDBJ databases">
        <authorList>
            <consortium name="Genoscope - CEA"/>
            <person name="William W."/>
        </authorList>
    </citation>
    <scope>NUCLEOTIDE SEQUENCE</scope>
</reference>
<feature type="repeat" description="Solcar" evidence="6">
    <location>
        <begin position="94"/>
        <end position="185"/>
    </location>
</feature>